<keyword evidence="9 13" id="KW-0378">Hydrolase</keyword>
<keyword evidence="16" id="KW-1185">Reference proteome</keyword>
<organism evidence="15 16">
    <name type="scientific">Sulfobacillus thermotolerans</name>
    <dbReference type="NCBI Taxonomy" id="338644"/>
    <lineage>
        <taxon>Bacteria</taxon>
        <taxon>Bacillati</taxon>
        <taxon>Bacillota</taxon>
        <taxon>Clostridia</taxon>
        <taxon>Eubacteriales</taxon>
        <taxon>Clostridiales Family XVII. Incertae Sedis</taxon>
        <taxon>Sulfobacillus</taxon>
    </lineage>
</organism>
<evidence type="ECO:0000313" key="15">
    <source>
        <dbReference type="EMBL" id="AUW93278.1"/>
    </source>
</evidence>
<feature type="region of interest" description="Phosphoribosyl-AMP cyclohydrolase" evidence="13">
    <location>
        <begin position="1"/>
        <end position="108"/>
    </location>
</feature>
<accession>A0ABN5H100</accession>
<comment type="pathway">
    <text evidence="4 13">Amino-acid biosynthesis; L-histidine biosynthesis; L-histidine from 5-phospho-alpha-D-ribose 1-diphosphate: step 2/9.</text>
</comment>
<dbReference type="Pfam" id="PF01503">
    <property type="entry name" value="PRA-PH"/>
    <property type="match status" value="1"/>
</dbReference>
<keyword evidence="13" id="KW-0963">Cytoplasm</keyword>
<evidence type="ECO:0000256" key="10">
    <source>
        <dbReference type="ARBA" id="ARBA00022840"/>
    </source>
</evidence>
<evidence type="ECO:0000256" key="9">
    <source>
        <dbReference type="ARBA" id="ARBA00022801"/>
    </source>
</evidence>
<dbReference type="EC" id="3.5.4.19" evidence="13"/>
<reference evidence="15 16" key="1">
    <citation type="journal article" date="2019" name="Sci. Rep.">
        <title>Sulfobacillus thermotolerans: new insights into resistance and metabolic capacities of acidophilic chemolithotrophs.</title>
        <authorList>
            <person name="Panyushkina A.E."/>
            <person name="Babenko V.V."/>
            <person name="Nikitina A.S."/>
            <person name="Selezneva O.V."/>
            <person name="Tsaplina I.A."/>
            <person name="Letarova M.A."/>
            <person name="Kostryukova E.S."/>
            <person name="Letarov A.V."/>
        </authorList>
    </citation>
    <scope>NUCLEOTIDE SEQUENCE [LARGE SCALE GENOMIC DNA]</scope>
    <source>
        <strain evidence="15 16">Kr1</strain>
    </source>
</reference>
<comment type="subcellular location">
    <subcellularLocation>
        <location evidence="13">Cytoplasm</location>
    </subcellularLocation>
</comment>
<evidence type="ECO:0000256" key="6">
    <source>
        <dbReference type="ARBA" id="ARBA00008299"/>
    </source>
</evidence>
<dbReference type="PANTHER" id="PTHR42945:SF1">
    <property type="entry name" value="HISTIDINE BIOSYNTHESIS BIFUNCTIONAL PROTEIN HIS7"/>
    <property type="match status" value="1"/>
</dbReference>
<evidence type="ECO:0000256" key="1">
    <source>
        <dbReference type="ARBA" id="ARBA00000024"/>
    </source>
</evidence>
<dbReference type="InterPro" id="IPR038019">
    <property type="entry name" value="PRib_AMP_CycHydrolase_sf"/>
</dbReference>
<comment type="catalytic activity">
    <reaction evidence="2 13">
        <text>1-(5-phospho-beta-D-ribosyl)-ATP + H2O = 1-(5-phospho-beta-D-ribosyl)-5'-AMP + diphosphate + H(+)</text>
        <dbReference type="Rhea" id="RHEA:22828"/>
        <dbReference type="ChEBI" id="CHEBI:15377"/>
        <dbReference type="ChEBI" id="CHEBI:15378"/>
        <dbReference type="ChEBI" id="CHEBI:33019"/>
        <dbReference type="ChEBI" id="CHEBI:59457"/>
        <dbReference type="ChEBI" id="CHEBI:73183"/>
        <dbReference type="EC" id="3.6.1.31"/>
    </reaction>
</comment>
<keyword evidence="10 13" id="KW-0067">ATP-binding</keyword>
<sequence>MAPLIENDKTLYPVVVQHAETLQILMMAFADEEALTLTRSTGRAHFYSRSRHALWEKGLTSGNVLAVQDIIPDCDNDSFIYLVTNYNPACHRGTTSCFDQSPAAAPNPLARLQSYIGERLHASADTSYTAQLLQGPLERLLKKIGEEAIEVIVAAATNTQTQGADMVWESADLLYHLSVLLTRTGVTLQSLDQELIRRHE</sequence>
<keyword evidence="12 13" id="KW-0511">Multifunctional enzyme</keyword>
<dbReference type="SUPFAM" id="SSF101386">
    <property type="entry name" value="all-alpha NTP pyrophosphatases"/>
    <property type="match status" value="1"/>
</dbReference>
<evidence type="ECO:0000256" key="2">
    <source>
        <dbReference type="ARBA" id="ARBA00001460"/>
    </source>
</evidence>
<comment type="pathway">
    <text evidence="3 13">Amino-acid biosynthesis; L-histidine biosynthesis; L-histidine from 5-phospho-alpha-D-ribose 1-diphosphate: step 3/9.</text>
</comment>
<feature type="domain" description="Phosphoribosyl-AMP cyclohydrolase" evidence="14">
    <location>
        <begin position="26"/>
        <end position="98"/>
    </location>
</feature>
<dbReference type="Pfam" id="PF01502">
    <property type="entry name" value="PRA-CH"/>
    <property type="match status" value="1"/>
</dbReference>
<dbReference type="InterPro" id="IPR002496">
    <property type="entry name" value="PRib_AMP_CycHydrolase_dom"/>
</dbReference>
<protein>
    <recommendedName>
        <fullName evidence="13">Histidine biosynthesis bifunctional protein HisIE</fullName>
    </recommendedName>
    <domain>
        <recommendedName>
            <fullName evidence="13">Phosphoribosyl-AMP cyclohydrolase</fullName>
            <shortName evidence="13">PRA-CH</shortName>
            <ecNumber evidence="13">3.5.4.19</ecNumber>
        </recommendedName>
    </domain>
    <domain>
        <recommendedName>
            <fullName evidence="13">Phosphoribosyl-ATP pyrophosphatase</fullName>
            <shortName evidence="13">PRA-PH</shortName>
            <ecNumber evidence="13">3.6.1.31</ecNumber>
        </recommendedName>
    </domain>
</protein>
<dbReference type="SUPFAM" id="SSF141734">
    <property type="entry name" value="HisI-like"/>
    <property type="match status" value="1"/>
</dbReference>
<proteinExistence type="inferred from homology"/>
<dbReference type="EMBL" id="CP019454">
    <property type="protein sequence ID" value="AUW93278.1"/>
    <property type="molecule type" value="Genomic_DNA"/>
</dbReference>
<evidence type="ECO:0000256" key="12">
    <source>
        <dbReference type="ARBA" id="ARBA00023268"/>
    </source>
</evidence>
<dbReference type="NCBIfam" id="TIGR03188">
    <property type="entry name" value="histidine_hisI"/>
    <property type="match status" value="1"/>
</dbReference>
<dbReference type="PANTHER" id="PTHR42945">
    <property type="entry name" value="HISTIDINE BIOSYNTHESIS BIFUNCTIONAL PROTEIN"/>
    <property type="match status" value="1"/>
</dbReference>
<name>A0ABN5H100_9FIRM</name>
<dbReference type="RefSeq" id="WP_103374411.1">
    <property type="nucleotide sequence ID" value="NZ_CP133983.1"/>
</dbReference>
<evidence type="ECO:0000256" key="5">
    <source>
        <dbReference type="ARBA" id="ARBA00007731"/>
    </source>
</evidence>
<dbReference type="InterPro" id="IPR008179">
    <property type="entry name" value="HisE"/>
</dbReference>
<evidence type="ECO:0000259" key="14">
    <source>
        <dbReference type="Pfam" id="PF01502"/>
    </source>
</evidence>
<evidence type="ECO:0000256" key="3">
    <source>
        <dbReference type="ARBA" id="ARBA00005169"/>
    </source>
</evidence>
<dbReference type="HAMAP" id="MF_01020">
    <property type="entry name" value="HisE"/>
    <property type="match status" value="1"/>
</dbReference>
<dbReference type="EC" id="3.6.1.31" evidence="13"/>
<evidence type="ECO:0000256" key="4">
    <source>
        <dbReference type="ARBA" id="ARBA00005204"/>
    </source>
</evidence>
<keyword evidence="8 13" id="KW-0547">Nucleotide-binding</keyword>
<evidence type="ECO:0000256" key="7">
    <source>
        <dbReference type="ARBA" id="ARBA00022605"/>
    </source>
</evidence>
<dbReference type="NCBIfam" id="NF002747">
    <property type="entry name" value="PRK02759.1"/>
    <property type="match status" value="1"/>
</dbReference>
<feature type="region of interest" description="Phosphoribosyl-ATP pyrophosphohydrolase" evidence="13">
    <location>
        <begin position="109"/>
        <end position="200"/>
    </location>
</feature>
<comment type="similarity">
    <text evidence="5 13">In the C-terminal section; belongs to the PRA-PH family.</text>
</comment>
<keyword evidence="11 13" id="KW-0368">Histidine biosynthesis</keyword>
<dbReference type="Gene3D" id="3.10.20.810">
    <property type="entry name" value="Phosphoribosyl-AMP cyclohydrolase"/>
    <property type="match status" value="1"/>
</dbReference>
<dbReference type="CDD" id="cd11534">
    <property type="entry name" value="NTP-PPase_HisIE_like"/>
    <property type="match status" value="1"/>
</dbReference>
<comment type="similarity">
    <text evidence="6 13">In the N-terminal section; belongs to the PRA-CH family.</text>
</comment>
<gene>
    <name evidence="13" type="primary">hisI</name>
    <name evidence="13" type="synonym">hisIE</name>
    <name evidence="15" type="ORF">BXT84_04350</name>
</gene>
<evidence type="ECO:0000256" key="13">
    <source>
        <dbReference type="HAMAP-Rule" id="MF_01019"/>
    </source>
</evidence>
<dbReference type="HAMAP" id="MF_01019">
    <property type="entry name" value="HisIE"/>
    <property type="match status" value="1"/>
</dbReference>
<evidence type="ECO:0000256" key="11">
    <source>
        <dbReference type="ARBA" id="ARBA00023102"/>
    </source>
</evidence>
<comment type="catalytic activity">
    <reaction evidence="1 13">
        <text>1-(5-phospho-beta-D-ribosyl)-5'-AMP + H2O = 1-(5-phospho-beta-D-ribosyl)-5-[(5-phospho-beta-D-ribosylamino)methylideneamino]imidazole-4-carboxamide</text>
        <dbReference type="Rhea" id="RHEA:20049"/>
        <dbReference type="ChEBI" id="CHEBI:15377"/>
        <dbReference type="ChEBI" id="CHEBI:58435"/>
        <dbReference type="ChEBI" id="CHEBI:59457"/>
        <dbReference type="EC" id="3.5.4.19"/>
    </reaction>
</comment>
<evidence type="ECO:0000256" key="8">
    <source>
        <dbReference type="ARBA" id="ARBA00022741"/>
    </source>
</evidence>
<dbReference type="Proteomes" id="UP000325292">
    <property type="component" value="Chromosome"/>
</dbReference>
<dbReference type="InterPro" id="IPR023019">
    <property type="entry name" value="His_synth_HisIE"/>
</dbReference>
<dbReference type="InterPro" id="IPR021130">
    <property type="entry name" value="PRib-ATP_PPHydrolase-like"/>
</dbReference>
<dbReference type="Gene3D" id="1.10.287.1080">
    <property type="entry name" value="MazG-like"/>
    <property type="match status" value="1"/>
</dbReference>
<evidence type="ECO:0000313" key="16">
    <source>
        <dbReference type="Proteomes" id="UP000325292"/>
    </source>
</evidence>
<keyword evidence="7 13" id="KW-0028">Amino-acid biosynthesis</keyword>